<protein>
    <submittedName>
        <fullName evidence="1">Uncharacterized protein</fullName>
    </submittedName>
</protein>
<sequence>MLSAKDLLTTYHQAEHQQRAEQQYLALEKRRDRRKQADLDAGRLVRICIDQDGEEPNTGLFPARVAAFVCRVLGDAQPTARDCVRFTLTTQGRLHAAYYPERRAYQAILALLAHARAVTKVERRRRN</sequence>
<organism evidence="1 2">
    <name type="scientific">Hymenobacter setariae</name>
    <dbReference type="NCBI Taxonomy" id="2594794"/>
    <lineage>
        <taxon>Bacteria</taxon>
        <taxon>Pseudomonadati</taxon>
        <taxon>Bacteroidota</taxon>
        <taxon>Cytophagia</taxon>
        <taxon>Cytophagales</taxon>
        <taxon>Hymenobacteraceae</taxon>
        <taxon>Hymenobacter</taxon>
    </lineage>
</organism>
<proteinExistence type="predicted"/>
<dbReference type="EMBL" id="VMRJ01000003">
    <property type="protein sequence ID" value="TVT40653.1"/>
    <property type="molecule type" value="Genomic_DNA"/>
</dbReference>
<dbReference type="Proteomes" id="UP000317624">
    <property type="component" value="Unassembled WGS sequence"/>
</dbReference>
<keyword evidence="2" id="KW-1185">Reference proteome</keyword>
<gene>
    <name evidence="1" type="ORF">FNT36_14385</name>
</gene>
<accession>A0A558BW29</accession>
<dbReference type="AlphaFoldDB" id="A0A558BW29"/>
<evidence type="ECO:0000313" key="2">
    <source>
        <dbReference type="Proteomes" id="UP000317624"/>
    </source>
</evidence>
<dbReference type="RefSeq" id="WP_144848934.1">
    <property type="nucleotide sequence ID" value="NZ_VMRJ01000003.1"/>
</dbReference>
<dbReference type="OrthoDB" id="9956272at2"/>
<name>A0A558BW29_9BACT</name>
<comment type="caution">
    <text evidence="1">The sequence shown here is derived from an EMBL/GenBank/DDBJ whole genome shotgun (WGS) entry which is preliminary data.</text>
</comment>
<evidence type="ECO:0000313" key="1">
    <source>
        <dbReference type="EMBL" id="TVT40653.1"/>
    </source>
</evidence>
<reference evidence="1 2" key="1">
    <citation type="submission" date="2019-07" db="EMBL/GenBank/DDBJ databases">
        <title>Hymenobacter sp. straun FUR1 Genome sequencing and assembly.</title>
        <authorList>
            <person name="Chhetri G."/>
        </authorList>
    </citation>
    <scope>NUCLEOTIDE SEQUENCE [LARGE SCALE GENOMIC DNA]</scope>
    <source>
        <strain evidence="1 2">Fur1</strain>
    </source>
</reference>